<dbReference type="AlphaFoldDB" id="A0A125P5K8"/>
<dbReference type="SUPFAM" id="SSF53756">
    <property type="entry name" value="UDP-Glycosyltransferase/glycogen phosphorylase"/>
    <property type="match status" value="1"/>
</dbReference>
<reference evidence="3 4" key="1">
    <citation type="submission" date="2015-11" db="EMBL/GenBank/DDBJ databases">
        <title>Draft WGS of Vibrio toranzoniae.</title>
        <authorList>
            <person name="Lasa A."/>
            <person name="Romalde J.L."/>
        </authorList>
    </citation>
    <scope>NUCLEOTIDE SEQUENCE [LARGE SCALE GENOMIC DNA]</scope>
    <source>
        <strain evidence="3 4">Vb 10.8</strain>
    </source>
</reference>
<dbReference type="Gene3D" id="3.40.50.2000">
    <property type="entry name" value="Glycogen Phosphorylase B"/>
    <property type="match status" value="2"/>
</dbReference>
<dbReference type="GeneID" id="300178394"/>
<dbReference type="Proteomes" id="UP000057389">
    <property type="component" value="Unassembled WGS sequence"/>
</dbReference>
<dbReference type="OrthoDB" id="9775208at2"/>
<evidence type="ECO:0000259" key="2">
    <source>
        <dbReference type="Pfam" id="PF13439"/>
    </source>
</evidence>
<sequence length="380" mass="42126">MENQLTTHGKKVIHVVQHLAPGGLETLTLDLLRLAKPCDQVFIVSLEGTKQESIDNWPKLERYQNQIIFLDKESGIQFNVILKLIKEFKSICPDVVHTHHIGPLLYAGYAARLTGVQTRIHTEHDAWHLQDDKRRHLQALALKAVQPTLVADATRVYNQLRSAFTYNNIITIRNGVDCDKFKPVSKIEARTALGLPQDKNIVGCAGRLEHVKGQDQLIQALALLPKNTIVAFAGDGSKRKQLERLANNLNLKDRVIFLGLVDDMTTFYGALDTFCLPSRHEGLPLSTLEAQACNIPTVAMNVGAVEETLCPISGHLVKNGSITGLAGELLKATLNSSVKKQHQIALTFENTSNPRRYVLNNFDIVKMVASYDVISEGAYA</sequence>
<dbReference type="EMBL" id="LMXU01000012">
    <property type="protein sequence ID" value="KWU01609.1"/>
    <property type="molecule type" value="Genomic_DNA"/>
</dbReference>
<protein>
    <submittedName>
        <fullName evidence="3">Glycosyl transferase</fullName>
    </submittedName>
</protein>
<evidence type="ECO:0000313" key="3">
    <source>
        <dbReference type="EMBL" id="KWU01609.1"/>
    </source>
</evidence>
<accession>A0A125P5K8</accession>
<dbReference type="Pfam" id="PF00534">
    <property type="entry name" value="Glycos_transf_1"/>
    <property type="match status" value="1"/>
</dbReference>
<keyword evidence="3" id="KW-0808">Transferase</keyword>
<organism evidence="3 4">
    <name type="scientific">Vibrio toranzoniae</name>
    <dbReference type="NCBI Taxonomy" id="1194427"/>
    <lineage>
        <taxon>Bacteria</taxon>
        <taxon>Pseudomonadati</taxon>
        <taxon>Pseudomonadota</taxon>
        <taxon>Gammaproteobacteria</taxon>
        <taxon>Vibrionales</taxon>
        <taxon>Vibrionaceae</taxon>
        <taxon>Vibrio</taxon>
    </lineage>
</organism>
<name>A0A125P5K8_9VIBR</name>
<comment type="caution">
    <text evidence="3">The sequence shown here is derived from an EMBL/GenBank/DDBJ whole genome shotgun (WGS) entry which is preliminary data.</text>
</comment>
<evidence type="ECO:0000259" key="1">
    <source>
        <dbReference type="Pfam" id="PF00534"/>
    </source>
</evidence>
<dbReference type="Pfam" id="PF13439">
    <property type="entry name" value="Glyco_transf_4"/>
    <property type="match status" value="1"/>
</dbReference>
<dbReference type="InterPro" id="IPR050194">
    <property type="entry name" value="Glycosyltransferase_grp1"/>
</dbReference>
<feature type="domain" description="Glycosyl transferase family 1" evidence="1">
    <location>
        <begin position="187"/>
        <end position="343"/>
    </location>
</feature>
<evidence type="ECO:0000313" key="4">
    <source>
        <dbReference type="Proteomes" id="UP000057389"/>
    </source>
</evidence>
<dbReference type="RefSeq" id="WP_060467700.1">
    <property type="nucleotide sequence ID" value="NZ_AP025514.1"/>
</dbReference>
<dbReference type="PANTHER" id="PTHR45947:SF3">
    <property type="entry name" value="SULFOQUINOVOSYL TRANSFERASE SQD2"/>
    <property type="match status" value="1"/>
</dbReference>
<proteinExistence type="predicted"/>
<dbReference type="InterPro" id="IPR001296">
    <property type="entry name" value="Glyco_trans_1"/>
</dbReference>
<dbReference type="PANTHER" id="PTHR45947">
    <property type="entry name" value="SULFOQUINOVOSYL TRANSFERASE SQD2"/>
    <property type="match status" value="1"/>
</dbReference>
<dbReference type="GO" id="GO:0016757">
    <property type="term" value="F:glycosyltransferase activity"/>
    <property type="evidence" value="ECO:0007669"/>
    <property type="project" value="InterPro"/>
</dbReference>
<dbReference type="InterPro" id="IPR028098">
    <property type="entry name" value="Glyco_trans_4-like_N"/>
</dbReference>
<keyword evidence="4" id="KW-1185">Reference proteome</keyword>
<feature type="domain" description="Glycosyltransferase subfamily 4-like N-terminal" evidence="2">
    <location>
        <begin position="21"/>
        <end position="179"/>
    </location>
</feature>
<gene>
    <name evidence="3" type="ORF">APQ14_05390</name>
</gene>